<evidence type="ECO:0000256" key="9">
    <source>
        <dbReference type="ARBA" id="ARBA00022801"/>
    </source>
</evidence>
<dbReference type="GO" id="GO:0016020">
    <property type="term" value="C:membrane"/>
    <property type="evidence" value="ECO:0007669"/>
    <property type="project" value="TreeGrafter"/>
</dbReference>
<dbReference type="Gene3D" id="1.10.390.10">
    <property type="entry name" value="Neutral Protease Domain 2"/>
    <property type="match status" value="1"/>
</dbReference>
<keyword evidence="8" id="KW-0479">Metal-binding</keyword>
<evidence type="ECO:0000256" key="10">
    <source>
        <dbReference type="ARBA" id="ARBA00022833"/>
    </source>
</evidence>
<evidence type="ECO:0000256" key="7">
    <source>
        <dbReference type="ARBA" id="ARBA00022670"/>
    </source>
</evidence>
<name>A0A1I5P7Q2_9BACT</name>
<dbReference type="Pfam" id="PF01433">
    <property type="entry name" value="Peptidase_M1"/>
    <property type="match status" value="1"/>
</dbReference>
<dbReference type="InterPro" id="IPR027268">
    <property type="entry name" value="Peptidase_M4/M1_CTD_sf"/>
</dbReference>
<dbReference type="EC" id="3.4.11.2" evidence="4"/>
<evidence type="ECO:0000256" key="5">
    <source>
        <dbReference type="ARBA" id="ARBA00015611"/>
    </source>
</evidence>
<dbReference type="NCBIfam" id="TIGR04183">
    <property type="entry name" value="Por_Secre_tail"/>
    <property type="match status" value="1"/>
</dbReference>
<dbReference type="GO" id="GO:0042277">
    <property type="term" value="F:peptide binding"/>
    <property type="evidence" value="ECO:0007669"/>
    <property type="project" value="TreeGrafter"/>
</dbReference>
<dbReference type="PANTHER" id="PTHR11533:SF174">
    <property type="entry name" value="PUROMYCIN-SENSITIVE AMINOPEPTIDASE-RELATED"/>
    <property type="match status" value="1"/>
</dbReference>
<evidence type="ECO:0000256" key="11">
    <source>
        <dbReference type="ARBA" id="ARBA00023049"/>
    </source>
</evidence>
<dbReference type="PANTHER" id="PTHR11533">
    <property type="entry name" value="PROTEASE M1 ZINC METALLOPROTEASE"/>
    <property type="match status" value="1"/>
</dbReference>
<dbReference type="GO" id="GO:0008270">
    <property type="term" value="F:zinc ion binding"/>
    <property type="evidence" value="ECO:0007669"/>
    <property type="project" value="InterPro"/>
</dbReference>
<keyword evidence="7" id="KW-0645">Protease</keyword>
<keyword evidence="17" id="KW-1185">Reference proteome</keyword>
<proteinExistence type="inferred from homology"/>
<evidence type="ECO:0000259" key="14">
    <source>
        <dbReference type="Pfam" id="PF17900"/>
    </source>
</evidence>
<evidence type="ECO:0000256" key="6">
    <source>
        <dbReference type="ARBA" id="ARBA00022438"/>
    </source>
</evidence>
<dbReference type="RefSeq" id="WP_092012893.1">
    <property type="nucleotide sequence ID" value="NZ_FOXH01000002.1"/>
</dbReference>
<sequence length="662" mass="75415">MKRYLFLTSIYLLVIQLAFAQEEEVNLCAEGKIKTWQKAVSKSRLAATASADNNIDVGYYKLNLNVTYEPKNIKGEVTISARSKVDKLNRIFIDLTDTLTTDSIKAGVKKLSFSRKNAQISIQLDKDYRLGELINIRIYYHGIPGTSGFDSFVFGKHNNGQDLSIWSLSEPFGASDWFPCKNAVDDKADSSDVWVTAPSYFVTASNGILEKVTDNGNNTKTYQWKNRYPIAQYLISLAMSNYKEYRNYYKYSVKDSMLVQHFIYPEQLTEQNKTLLDGTVYMIDLFSKKFGLYPFIHEKYGHAQFGWGGGMEHQTCTSIVSFEPTLVAHELMHQWFGDKITCKNWENIWLNEGFASYGECIYVEASGGRKNYDSYIANKMVGARKASGTIYVQNPTDVSSIFNTNRTYSKGASVLHMLRGILGDEVFFSGMKKYLASGLAYSNATTEDYQAIMEKESGKDLAYFFKQWIYGLNYPKYNVVWEVKQVDNDQTKLGYNITQTVNINPQFFTMPFVLRVKSLVGKDTVFTDFKDINNQLTQDYLISVKGKPLSVQFDPDNLILKDVQVTQKLPLGINEASQPFELSLGPNPAEDILKIRFNLTKTAEIHLEILNLSGNTIFNSADERLQAGSYEKVLDLNTIEKGNYLLRFWVDGESQTRKLQIR</sequence>
<dbReference type="InterPro" id="IPR042097">
    <property type="entry name" value="Aminopeptidase_N-like_N_sf"/>
</dbReference>
<keyword evidence="6" id="KW-0031">Aminopeptidase</keyword>
<comment type="catalytic activity">
    <reaction evidence="1">
        <text>Release of an N-terminal amino acid, Xaa-|-Yaa- from a peptide, amide or arylamide. Xaa is preferably Ala, but may be most amino acids including Pro (slow action). When a terminal hydrophobic residue is followed by a prolyl residue, the two may be released as an intact Xaa-Pro dipeptide.</text>
        <dbReference type="EC" id="3.4.11.2"/>
    </reaction>
</comment>
<dbReference type="EMBL" id="FOXH01000002">
    <property type="protein sequence ID" value="SFP29561.1"/>
    <property type="molecule type" value="Genomic_DNA"/>
</dbReference>
<dbReference type="GO" id="GO:0005615">
    <property type="term" value="C:extracellular space"/>
    <property type="evidence" value="ECO:0007669"/>
    <property type="project" value="TreeGrafter"/>
</dbReference>
<feature type="chain" id="PRO_5011630563" description="Aminopeptidase N" evidence="12">
    <location>
        <begin position="21"/>
        <end position="662"/>
    </location>
</feature>
<comment type="cofactor">
    <cofactor evidence="2">
        <name>Zn(2+)</name>
        <dbReference type="ChEBI" id="CHEBI:29105"/>
    </cofactor>
</comment>
<protein>
    <recommendedName>
        <fullName evidence="5">Aminopeptidase N</fullName>
        <ecNumber evidence="4">3.4.11.2</ecNumber>
    </recommendedName>
</protein>
<feature type="domain" description="Secretion system C-terminal sorting" evidence="15">
    <location>
        <begin position="586"/>
        <end position="661"/>
    </location>
</feature>
<accession>A0A1I5P7Q2</accession>
<evidence type="ECO:0000256" key="8">
    <source>
        <dbReference type="ARBA" id="ARBA00022723"/>
    </source>
</evidence>
<feature type="domain" description="Aminopeptidase N-like N-terminal" evidence="14">
    <location>
        <begin position="59"/>
        <end position="234"/>
    </location>
</feature>
<dbReference type="STRING" id="1079859.SAMN04515674_102306"/>
<dbReference type="Gene3D" id="2.60.40.1730">
    <property type="entry name" value="tricorn interacting facor f3 domain"/>
    <property type="match status" value="1"/>
</dbReference>
<dbReference type="InterPro" id="IPR001930">
    <property type="entry name" value="Peptidase_M1"/>
</dbReference>
<dbReference type="SUPFAM" id="SSF63737">
    <property type="entry name" value="Leukotriene A4 hydrolase N-terminal domain"/>
    <property type="match status" value="1"/>
</dbReference>
<dbReference type="InterPro" id="IPR045357">
    <property type="entry name" value="Aminopeptidase_N-like_N"/>
</dbReference>
<dbReference type="CDD" id="cd09603">
    <property type="entry name" value="M1_APN_like"/>
    <property type="match status" value="1"/>
</dbReference>
<dbReference type="AlphaFoldDB" id="A0A1I5P7Q2"/>
<keyword evidence="12" id="KW-0732">Signal</keyword>
<gene>
    <name evidence="16" type="ORF">SAMN04515674_102306</name>
</gene>
<reference evidence="16 17" key="1">
    <citation type="submission" date="2016-10" db="EMBL/GenBank/DDBJ databases">
        <authorList>
            <person name="de Groot N.N."/>
        </authorList>
    </citation>
    <scope>NUCLEOTIDE SEQUENCE [LARGE SCALE GENOMIC DNA]</scope>
    <source>
        <strain evidence="17">E92,LMG 26720,CCM 7988</strain>
    </source>
</reference>
<evidence type="ECO:0000259" key="13">
    <source>
        <dbReference type="Pfam" id="PF01433"/>
    </source>
</evidence>
<comment type="similarity">
    <text evidence="3">Belongs to the peptidase M1 family.</text>
</comment>
<evidence type="ECO:0000256" key="1">
    <source>
        <dbReference type="ARBA" id="ARBA00000098"/>
    </source>
</evidence>
<dbReference type="GO" id="GO:0043171">
    <property type="term" value="P:peptide catabolic process"/>
    <property type="evidence" value="ECO:0007669"/>
    <property type="project" value="TreeGrafter"/>
</dbReference>
<keyword evidence="11" id="KW-0482">Metalloprotease</keyword>
<evidence type="ECO:0000256" key="3">
    <source>
        <dbReference type="ARBA" id="ARBA00010136"/>
    </source>
</evidence>
<keyword evidence="9" id="KW-0378">Hydrolase</keyword>
<dbReference type="GO" id="GO:0006508">
    <property type="term" value="P:proteolysis"/>
    <property type="evidence" value="ECO:0007669"/>
    <property type="project" value="UniProtKB-KW"/>
</dbReference>
<feature type="signal peptide" evidence="12">
    <location>
        <begin position="1"/>
        <end position="20"/>
    </location>
</feature>
<evidence type="ECO:0000256" key="2">
    <source>
        <dbReference type="ARBA" id="ARBA00001947"/>
    </source>
</evidence>
<evidence type="ECO:0000259" key="15">
    <source>
        <dbReference type="Pfam" id="PF18962"/>
    </source>
</evidence>
<dbReference type="PRINTS" id="PR00756">
    <property type="entry name" value="ALADIPTASE"/>
</dbReference>
<dbReference type="InterPro" id="IPR050344">
    <property type="entry name" value="Peptidase_M1_aminopeptidases"/>
</dbReference>
<dbReference type="GO" id="GO:0005737">
    <property type="term" value="C:cytoplasm"/>
    <property type="evidence" value="ECO:0007669"/>
    <property type="project" value="TreeGrafter"/>
</dbReference>
<evidence type="ECO:0000256" key="12">
    <source>
        <dbReference type="SAM" id="SignalP"/>
    </source>
</evidence>
<dbReference type="InterPro" id="IPR014782">
    <property type="entry name" value="Peptidase_M1_dom"/>
</dbReference>
<dbReference type="Pfam" id="PF18962">
    <property type="entry name" value="Por_Secre_tail"/>
    <property type="match status" value="1"/>
</dbReference>
<dbReference type="OrthoDB" id="100605at2"/>
<keyword evidence="10" id="KW-0862">Zinc</keyword>
<feature type="domain" description="Peptidase M1 membrane alanine aminopeptidase" evidence="13">
    <location>
        <begin position="325"/>
        <end position="468"/>
    </location>
</feature>
<organism evidence="16 17">
    <name type="scientific">Pseudarcicella hirudinis</name>
    <dbReference type="NCBI Taxonomy" id="1079859"/>
    <lineage>
        <taxon>Bacteria</taxon>
        <taxon>Pseudomonadati</taxon>
        <taxon>Bacteroidota</taxon>
        <taxon>Cytophagia</taxon>
        <taxon>Cytophagales</taxon>
        <taxon>Flectobacillaceae</taxon>
        <taxon>Pseudarcicella</taxon>
    </lineage>
</organism>
<dbReference type="SUPFAM" id="SSF55486">
    <property type="entry name" value="Metalloproteases ('zincins'), catalytic domain"/>
    <property type="match status" value="1"/>
</dbReference>
<dbReference type="GO" id="GO:0070006">
    <property type="term" value="F:metalloaminopeptidase activity"/>
    <property type="evidence" value="ECO:0007669"/>
    <property type="project" value="TreeGrafter"/>
</dbReference>
<evidence type="ECO:0000313" key="17">
    <source>
        <dbReference type="Proteomes" id="UP000199306"/>
    </source>
</evidence>
<dbReference type="Proteomes" id="UP000199306">
    <property type="component" value="Unassembled WGS sequence"/>
</dbReference>
<dbReference type="GO" id="GO:0016285">
    <property type="term" value="F:alanyl aminopeptidase activity"/>
    <property type="evidence" value="ECO:0007669"/>
    <property type="project" value="UniProtKB-EC"/>
</dbReference>
<dbReference type="InterPro" id="IPR026444">
    <property type="entry name" value="Secre_tail"/>
</dbReference>
<dbReference type="Pfam" id="PF17900">
    <property type="entry name" value="Peptidase_M1_N"/>
    <property type="match status" value="1"/>
</dbReference>
<evidence type="ECO:0000256" key="4">
    <source>
        <dbReference type="ARBA" id="ARBA00012564"/>
    </source>
</evidence>
<evidence type="ECO:0000313" key="16">
    <source>
        <dbReference type="EMBL" id="SFP29561.1"/>
    </source>
</evidence>